<organism evidence="2 3">
    <name type="scientific">Glossina austeni</name>
    <name type="common">Savannah tsetse fly</name>
    <dbReference type="NCBI Taxonomy" id="7395"/>
    <lineage>
        <taxon>Eukaryota</taxon>
        <taxon>Metazoa</taxon>
        <taxon>Ecdysozoa</taxon>
        <taxon>Arthropoda</taxon>
        <taxon>Hexapoda</taxon>
        <taxon>Insecta</taxon>
        <taxon>Pterygota</taxon>
        <taxon>Neoptera</taxon>
        <taxon>Endopterygota</taxon>
        <taxon>Diptera</taxon>
        <taxon>Brachycera</taxon>
        <taxon>Muscomorpha</taxon>
        <taxon>Hippoboscoidea</taxon>
        <taxon>Glossinidae</taxon>
        <taxon>Glossina</taxon>
    </lineage>
</organism>
<sequence>MGVTKNSIDCKACARKPLRKTKPQLNEPDNPPVPISRYPAKKTSCKRSTDISESSGRAAFNTASECSYMSPNSPSSKVINEQKPSVLETTTMRPSLDQKKRLIPYINTLAFTFLQPEWVTSIVSIISSKSSGIKWTFSNIISRCTHSLSSTLEMD</sequence>
<evidence type="ECO:0000256" key="1">
    <source>
        <dbReference type="SAM" id="MobiDB-lite"/>
    </source>
</evidence>
<accession>A0A1A9VWI0</accession>
<evidence type="ECO:0000313" key="2">
    <source>
        <dbReference type="EnsemblMetazoa" id="GAUT049946-PA"/>
    </source>
</evidence>
<proteinExistence type="predicted"/>
<evidence type="ECO:0000313" key="3">
    <source>
        <dbReference type="Proteomes" id="UP000078200"/>
    </source>
</evidence>
<dbReference type="Proteomes" id="UP000078200">
    <property type="component" value="Unassembled WGS sequence"/>
</dbReference>
<dbReference type="EnsemblMetazoa" id="GAUT049946-RA">
    <property type="protein sequence ID" value="GAUT049946-PA"/>
    <property type="gene ID" value="GAUT049946"/>
</dbReference>
<feature type="compositionally biased region" description="Polar residues" evidence="1">
    <location>
        <begin position="51"/>
        <end position="90"/>
    </location>
</feature>
<protein>
    <submittedName>
        <fullName evidence="2">Uncharacterized protein</fullName>
    </submittedName>
</protein>
<dbReference type="AlphaFoldDB" id="A0A1A9VWI0"/>
<keyword evidence="3" id="KW-1185">Reference proteome</keyword>
<feature type="region of interest" description="Disordered" evidence="1">
    <location>
        <begin position="15"/>
        <end position="90"/>
    </location>
</feature>
<dbReference type="VEuPathDB" id="VectorBase:GAUT049946"/>
<reference evidence="2" key="1">
    <citation type="submission" date="2020-05" db="UniProtKB">
        <authorList>
            <consortium name="EnsemblMetazoa"/>
        </authorList>
    </citation>
    <scope>IDENTIFICATION</scope>
    <source>
        <strain evidence="2">TTRI</strain>
    </source>
</reference>
<name>A0A1A9VWI0_GLOAU</name>